<feature type="compositionally biased region" description="Pro residues" evidence="1">
    <location>
        <begin position="23"/>
        <end position="43"/>
    </location>
</feature>
<feature type="region of interest" description="Disordered" evidence="1">
    <location>
        <begin position="1"/>
        <end position="59"/>
    </location>
</feature>
<evidence type="ECO:0000313" key="2">
    <source>
        <dbReference type="Ensembl" id="ENSCUSP00005020524.1"/>
    </source>
</evidence>
<dbReference type="AlphaFoldDB" id="A0A8C3UZ64"/>
<name>A0A8C3UZ64_CATUS</name>
<protein>
    <submittedName>
        <fullName evidence="2">Uncharacterized protein</fullName>
    </submittedName>
</protein>
<sequence length="205" mass="23165">MRPGAKNAQNCPNLPQNSRLKLSPPPQPKTPPLPHHPRPPPGESEPLFGEYPTPSHWPRPFMPRPHLKHPEFPAKTAPFCHTHMGHAHLSRGHAHPAWPRPLKPRPPHRILGLCNNLPYVVMLSAARDLLDPRPVSGHAHLSHGEEPRNRTRHDCNPVGTGVGGIKWVGLKWVRFKGVELKWEGLKEVRLKWVGLKWERFKGVGV</sequence>
<accession>A0A8C3UZ64</accession>
<feature type="compositionally biased region" description="Basic and acidic residues" evidence="1">
    <location>
        <begin position="142"/>
        <end position="155"/>
    </location>
</feature>
<organism evidence="2 3">
    <name type="scientific">Catharus ustulatus</name>
    <name type="common">Russet-backed thrush</name>
    <name type="synonym">Hylocichla ustulatus</name>
    <dbReference type="NCBI Taxonomy" id="91951"/>
    <lineage>
        <taxon>Eukaryota</taxon>
        <taxon>Metazoa</taxon>
        <taxon>Chordata</taxon>
        <taxon>Craniata</taxon>
        <taxon>Vertebrata</taxon>
        <taxon>Euteleostomi</taxon>
        <taxon>Archelosauria</taxon>
        <taxon>Archosauria</taxon>
        <taxon>Dinosauria</taxon>
        <taxon>Saurischia</taxon>
        <taxon>Theropoda</taxon>
        <taxon>Coelurosauria</taxon>
        <taxon>Aves</taxon>
        <taxon>Neognathae</taxon>
        <taxon>Neoaves</taxon>
        <taxon>Telluraves</taxon>
        <taxon>Australaves</taxon>
        <taxon>Passeriformes</taxon>
        <taxon>Turdidae</taxon>
        <taxon>Catharus</taxon>
    </lineage>
</organism>
<reference evidence="2" key="3">
    <citation type="submission" date="2025-09" db="UniProtKB">
        <authorList>
            <consortium name="Ensembl"/>
        </authorList>
    </citation>
    <scope>IDENTIFICATION</scope>
</reference>
<feature type="compositionally biased region" description="Polar residues" evidence="1">
    <location>
        <begin position="7"/>
        <end position="19"/>
    </location>
</feature>
<evidence type="ECO:0000313" key="3">
    <source>
        <dbReference type="Proteomes" id="UP000694563"/>
    </source>
</evidence>
<dbReference type="Ensembl" id="ENSCUST00005021281.1">
    <property type="protein sequence ID" value="ENSCUSP00005020524.1"/>
    <property type="gene ID" value="ENSCUSG00005013101.1"/>
</dbReference>
<proteinExistence type="predicted"/>
<reference evidence="2" key="1">
    <citation type="submission" date="2020-10" db="EMBL/GenBank/DDBJ databases">
        <title>Catharus ustulatus (Swainson's thrush) genome, bCatUst1, primary haplotype v2.</title>
        <authorList>
            <person name="Delmore K."/>
            <person name="Vafadar M."/>
            <person name="Formenti G."/>
            <person name="Chow W."/>
            <person name="Pelan S."/>
            <person name="Howe K."/>
            <person name="Rhie A."/>
            <person name="Mountcastle J."/>
            <person name="Haase B."/>
            <person name="Fedrigo O."/>
            <person name="Jarvis E.D."/>
        </authorList>
    </citation>
    <scope>NUCLEOTIDE SEQUENCE [LARGE SCALE GENOMIC DNA]</scope>
</reference>
<dbReference type="Proteomes" id="UP000694563">
    <property type="component" value="Chromosome 40"/>
</dbReference>
<keyword evidence="3" id="KW-1185">Reference proteome</keyword>
<reference evidence="2" key="2">
    <citation type="submission" date="2025-08" db="UniProtKB">
        <authorList>
            <consortium name="Ensembl"/>
        </authorList>
    </citation>
    <scope>IDENTIFICATION</scope>
</reference>
<feature type="region of interest" description="Disordered" evidence="1">
    <location>
        <begin position="136"/>
        <end position="156"/>
    </location>
</feature>
<evidence type="ECO:0000256" key="1">
    <source>
        <dbReference type="SAM" id="MobiDB-lite"/>
    </source>
</evidence>